<proteinExistence type="predicted"/>
<sequence>MTSALSFSNENASFQASTINSSVHNSFHLPPRERPQTPPQPAVLTPFPRDADLFSVTAKVRLLPNRQEIPEDVLRLQEDSGSDSDNEHDASQSSASNDDLEDDDYEDDRFKKDLVVLCDFSFISSEIHAKSFEMHALVQLATQRWLAASRRLEWWKQQFISCLCAAFPTTGEYKN</sequence>
<gene>
    <name evidence="1" type="ORF">BU25DRAFT_418063</name>
</gene>
<comment type="caution">
    <text evidence="1">The sequence shown here is derived from an EMBL/GenBank/DDBJ whole genome shotgun (WGS) entry which is preliminary data.</text>
</comment>
<evidence type="ECO:0000313" key="1">
    <source>
        <dbReference type="EMBL" id="KAF2632370.1"/>
    </source>
</evidence>
<dbReference type="Proteomes" id="UP000799754">
    <property type="component" value="Unassembled WGS sequence"/>
</dbReference>
<protein>
    <submittedName>
        <fullName evidence="1">Uncharacterized protein</fullName>
    </submittedName>
</protein>
<evidence type="ECO:0000313" key="2">
    <source>
        <dbReference type="Proteomes" id="UP000799754"/>
    </source>
</evidence>
<name>A0ACB6SDI3_9PLEO</name>
<keyword evidence="2" id="KW-1185">Reference proteome</keyword>
<reference evidence="1" key="1">
    <citation type="journal article" date="2020" name="Stud. Mycol.">
        <title>101 Dothideomycetes genomes: a test case for predicting lifestyles and emergence of pathogens.</title>
        <authorList>
            <person name="Haridas S."/>
            <person name="Albert R."/>
            <person name="Binder M."/>
            <person name="Bloem J."/>
            <person name="Labutti K."/>
            <person name="Salamov A."/>
            <person name="Andreopoulos B."/>
            <person name="Baker S."/>
            <person name="Barry K."/>
            <person name="Bills G."/>
            <person name="Bluhm B."/>
            <person name="Cannon C."/>
            <person name="Castanera R."/>
            <person name="Culley D."/>
            <person name="Daum C."/>
            <person name="Ezra D."/>
            <person name="Gonzalez J."/>
            <person name="Henrissat B."/>
            <person name="Kuo A."/>
            <person name="Liang C."/>
            <person name="Lipzen A."/>
            <person name="Lutzoni F."/>
            <person name="Magnuson J."/>
            <person name="Mondo S."/>
            <person name="Nolan M."/>
            <person name="Ohm R."/>
            <person name="Pangilinan J."/>
            <person name="Park H.-J."/>
            <person name="Ramirez L."/>
            <person name="Alfaro M."/>
            <person name="Sun H."/>
            <person name="Tritt A."/>
            <person name="Yoshinaga Y."/>
            <person name="Zwiers L.-H."/>
            <person name="Turgeon B."/>
            <person name="Goodwin S."/>
            <person name="Spatafora J."/>
            <person name="Crous P."/>
            <person name="Grigoriev I."/>
        </authorList>
    </citation>
    <scope>NUCLEOTIDE SEQUENCE</scope>
    <source>
        <strain evidence="1">CBS 525.71</strain>
    </source>
</reference>
<dbReference type="EMBL" id="MU006703">
    <property type="protein sequence ID" value="KAF2632370.1"/>
    <property type="molecule type" value="Genomic_DNA"/>
</dbReference>
<organism evidence="1 2">
    <name type="scientific">Macroventuria anomochaeta</name>
    <dbReference type="NCBI Taxonomy" id="301207"/>
    <lineage>
        <taxon>Eukaryota</taxon>
        <taxon>Fungi</taxon>
        <taxon>Dikarya</taxon>
        <taxon>Ascomycota</taxon>
        <taxon>Pezizomycotina</taxon>
        <taxon>Dothideomycetes</taxon>
        <taxon>Pleosporomycetidae</taxon>
        <taxon>Pleosporales</taxon>
        <taxon>Pleosporineae</taxon>
        <taxon>Didymellaceae</taxon>
        <taxon>Macroventuria</taxon>
    </lineage>
</organism>
<accession>A0ACB6SDI3</accession>